<accession>A0A0N0BNY6</accession>
<gene>
    <name evidence="7" type="ORF">AMS69_12070</name>
</gene>
<sequence>MTRQLSATEAKKRQIQILYAGFSMIFLSAVAAVGGLYLFRGRFANLMSADYLYEFLVLLSPFLLVYPLSRAALATLRAQKRTFPAVMAQQIGGRGIAFIALLLFIIGGREFDGAIVYWVTGPLFAFIIALYFISKGGLSWNVFDTLPDGKTARKLWSFSWPLAIGSGIFLLLNRVDILMIGYFLPSNEVGYYRAVQPLKKIATFALGSFTFLFLPVATEYYTEGDTAGLDQIFTITTKWILLITLPPVLLFALFSGDIIQILFGDNYLPAAPVLTILSTGLLFRALSGLDGDMVKAIDRPQIELFSGALGLSSNIILNYVLIPVFEISGAAVATVVGYIVYNGTELIWIYHLTGASPFSVNIAKHLGVMSVLAVLVSRIVPSPIGLVDLICVGISLTLFQPVVLILTSSVDEADIDLVEQLETRMGRNLGIIKRIARKGL</sequence>
<dbReference type="STRING" id="1705562.AMS69_12070"/>
<keyword evidence="4 6" id="KW-1133">Transmembrane helix</keyword>
<keyword evidence="8" id="KW-1185">Reference proteome</keyword>
<dbReference type="Proteomes" id="UP000037729">
    <property type="component" value="Unassembled WGS sequence"/>
</dbReference>
<keyword evidence="3 6" id="KW-0812">Transmembrane</keyword>
<dbReference type="CDD" id="cd13128">
    <property type="entry name" value="MATE_Wzx_like"/>
    <property type="match status" value="1"/>
</dbReference>
<dbReference type="PATRIC" id="fig|1705562.3.peg.607"/>
<dbReference type="AlphaFoldDB" id="A0A0N0BNY6"/>
<evidence type="ECO:0000256" key="6">
    <source>
        <dbReference type="SAM" id="Phobius"/>
    </source>
</evidence>
<dbReference type="InterPro" id="IPR050833">
    <property type="entry name" value="Poly_Biosynth_Transport"/>
</dbReference>
<evidence type="ECO:0000313" key="8">
    <source>
        <dbReference type="Proteomes" id="UP000037729"/>
    </source>
</evidence>
<comment type="caution">
    <text evidence="7">The sequence shown here is derived from an EMBL/GenBank/DDBJ whole genome shotgun (WGS) entry which is preliminary data.</text>
</comment>
<evidence type="ECO:0000256" key="3">
    <source>
        <dbReference type="ARBA" id="ARBA00022692"/>
    </source>
</evidence>
<feature type="transmembrane region" description="Helical" evidence="6">
    <location>
        <begin position="91"/>
        <end position="109"/>
    </location>
</feature>
<feature type="transmembrane region" description="Helical" evidence="6">
    <location>
        <begin position="17"/>
        <end position="39"/>
    </location>
</feature>
<feature type="transmembrane region" description="Helical" evidence="6">
    <location>
        <begin position="269"/>
        <end position="289"/>
    </location>
</feature>
<reference evidence="7 8" key="1">
    <citation type="submission" date="2015-08" db="EMBL/GenBank/DDBJ databases">
        <title>Genomes of Isolates from Cabo Rojo, PR.</title>
        <authorList>
            <person name="Sanchez-Nieves R.L."/>
            <person name="Montalvo-Rodriguez R."/>
        </authorList>
    </citation>
    <scope>NUCLEOTIDE SEQUENCE [LARGE SCALE GENOMIC DNA]</scope>
    <source>
        <strain evidence="7 8">SL3</strain>
    </source>
</reference>
<dbReference type="PANTHER" id="PTHR30250:SF27">
    <property type="entry name" value="POLYSACCHARIDE BIOSYNTHESIS PROTEIN"/>
    <property type="match status" value="1"/>
</dbReference>
<organism evidence="7 8">
    <name type="scientific">Haloarcula rubripromontorii</name>
    <dbReference type="NCBI Taxonomy" id="1705562"/>
    <lineage>
        <taxon>Archaea</taxon>
        <taxon>Methanobacteriati</taxon>
        <taxon>Methanobacteriota</taxon>
        <taxon>Stenosarchaea group</taxon>
        <taxon>Halobacteria</taxon>
        <taxon>Halobacteriales</taxon>
        <taxon>Haloarculaceae</taxon>
        <taxon>Haloarcula</taxon>
    </lineage>
</organism>
<evidence type="ECO:0000256" key="5">
    <source>
        <dbReference type="ARBA" id="ARBA00023136"/>
    </source>
</evidence>
<feature type="transmembrane region" description="Helical" evidence="6">
    <location>
        <begin position="155"/>
        <end position="181"/>
    </location>
</feature>
<feature type="transmembrane region" description="Helical" evidence="6">
    <location>
        <begin position="201"/>
        <end position="218"/>
    </location>
</feature>
<feature type="transmembrane region" description="Helical" evidence="6">
    <location>
        <begin position="239"/>
        <end position="263"/>
    </location>
</feature>
<feature type="transmembrane region" description="Helical" evidence="6">
    <location>
        <begin position="301"/>
        <end position="321"/>
    </location>
</feature>
<evidence type="ECO:0000313" key="7">
    <source>
        <dbReference type="EMBL" id="KOX93170.1"/>
    </source>
</evidence>
<feature type="transmembrane region" description="Helical" evidence="6">
    <location>
        <begin position="386"/>
        <end position="406"/>
    </location>
</feature>
<name>A0A0N0BNY6_9EURY</name>
<keyword evidence="2" id="KW-1003">Cell membrane</keyword>
<proteinExistence type="predicted"/>
<dbReference type="Pfam" id="PF13440">
    <property type="entry name" value="Polysacc_synt_3"/>
    <property type="match status" value="1"/>
</dbReference>
<dbReference type="GO" id="GO:0005886">
    <property type="term" value="C:plasma membrane"/>
    <property type="evidence" value="ECO:0007669"/>
    <property type="project" value="UniProtKB-SubCell"/>
</dbReference>
<keyword evidence="5 6" id="KW-0472">Membrane</keyword>
<comment type="subcellular location">
    <subcellularLocation>
        <location evidence="1">Cell membrane</location>
        <topology evidence="1">Multi-pass membrane protein</topology>
    </subcellularLocation>
</comment>
<feature type="transmembrane region" description="Helical" evidence="6">
    <location>
        <begin position="327"/>
        <end position="350"/>
    </location>
</feature>
<evidence type="ECO:0000256" key="1">
    <source>
        <dbReference type="ARBA" id="ARBA00004651"/>
    </source>
</evidence>
<evidence type="ECO:0000256" key="2">
    <source>
        <dbReference type="ARBA" id="ARBA00022475"/>
    </source>
</evidence>
<feature type="transmembrane region" description="Helical" evidence="6">
    <location>
        <begin position="51"/>
        <end position="70"/>
    </location>
</feature>
<dbReference type="EMBL" id="LIUF01000003">
    <property type="protein sequence ID" value="KOX93170.1"/>
    <property type="molecule type" value="Genomic_DNA"/>
</dbReference>
<protein>
    <submittedName>
        <fullName evidence="7">Uncharacterized protein</fullName>
    </submittedName>
</protein>
<feature type="transmembrane region" description="Helical" evidence="6">
    <location>
        <begin position="362"/>
        <end position="380"/>
    </location>
</feature>
<feature type="transmembrane region" description="Helical" evidence="6">
    <location>
        <begin position="115"/>
        <end position="134"/>
    </location>
</feature>
<evidence type="ECO:0000256" key="4">
    <source>
        <dbReference type="ARBA" id="ARBA00022989"/>
    </source>
</evidence>
<dbReference type="PANTHER" id="PTHR30250">
    <property type="entry name" value="PST FAMILY PREDICTED COLANIC ACID TRANSPORTER"/>
    <property type="match status" value="1"/>
</dbReference>